<organism evidence="1 2">
    <name type="scientific">Araneus ventricosus</name>
    <name type="common">Orbweaver spider</name>
    <name type="synonym">Epeira ventricosa</name>
    <dbReference type="NCBI Taxonomy" id="182803"/>
    <lineage>
        <taxon>Eukaryota</taxon>
        <taxon>Metazoa</taxon>
        <taxon>Ecdysozoa</taxon>
        <taxon>Arthropoda</taxon>
        <taxon>Chelicerata</taxon>
        <taxon>Arachnida</taxon>
        <taxon>Araneae</taxon>
        <taxon>Araneomorphae</taxon>
        <taxon>Entelegynae</taxon>
        <taxon>Araneoidea</taxon>
        <taxon>Araneidae</taxon>
        <taxon>Araneus</taxon>
    </lineage>
</organism>
<comment type="caution">
    <text evidence="1">The sequence shown here is derived from an EMBL/GenBank/DDBJ whole genome shotgun (WGS) entry which is preliminary data.</text>
</comment>
<evidence type="ECO:0000313" key="2">
    <source>
        <dbReference type="Proteomes" id="UP000499080"/>
    </source>
</evidence>
<protein>
    <submittedName>
        <fullName evidence="1">Uncharacterized protein</fullName>
    </submittedName>
</protein>
<gene>
    <name evidence="1" type="ORF">AVEN_142878_1</name>
</gene>
<reference evidence="1 2" key="1">
    <citation type="journal article" date="2019" name="Sci. Rep.">
        <title>Orb-weaving spider Araneus ventricosus genome elucidates the spidroin gene catalogue.</title>
        <authorList>
            <person name="Kono N."/>
            <person name="Nakamura H."/>
            <person name="Ohtoshi R."/>
            <person name="Moran D.A.P."/>
            <person name="Shinohara A."/>
            <person name="Yoshida Y."/>
            <person name="Fujiwara M."/>
            <person name="Mori M."/>
            <person name="Tomita M."/>
            <person name="Arakawa K."/>
        </authorList>
    </citation>
    <scope>NUCLEOTIDE SEQUENCE [LARGE SCALE GENOMIC DNA]</scope>
</reference>
<dbReference type="EMBL" id="BGPR01008166">
    <property type="protein sequence ID" value="GBN31973.1"/>
    <property type="molecule type" value="Genomic_DNA"/>
</dbReference>
<evidence type="ECO:0000313" key="1">
    <source>
        <dbReference type="EMBL" id="GBN31973.1"/>
    </source>
</evidence>
<dbReference type="AlphaFoldDB" id="A0A4Y2MZ22"/>
<name>A0A4Y2MZ22_ARAVE</name>
<proteinExistence type="predicted"/>
<keyword evidence="2" id="KW-1185">Reference proteome</keyword>
<accession>A0A4Y2MZ22</accession>
<sequence>MMKVANHYELPVKLGEPKSFYSSPFCGRSSLQNVRSDDCTSHDLLSHYHVELLHFVGQKEVSHYIRRRSAVKRGTTFFAALSTIVDDVTEHEHYIYIEVFRLLVSTFFARESAERGFPHFLKTE</sequence>
<dbReference type="Proteomes" id="UP000499080">
    <property type="component" value="Unassembled WGS sequence"/>
</dbReference>